<evidence type="ECO:0000256" key="3">
    <source>
        <dbReference type="ARBA" id="ARBA00050603"/>
    </source>
</evidence>
<feature type="domain" description="N-acetyltransferase" evidence="5">
    <location>
        <begin position="4"/>
        <end position="166"/>
    </location>
</feature>
<organism evidence="6 7">
    <name type="scientific">Chelatococcus reniformis</name>
    <dbReference type="NCBI Taxonomy" id="1494448"/>
    <lineage>
        <taxon>Bacteria</taxon>
        <taxon>Pseudomonadati</taxon>
        <taxon>Pseudomonadota</taxon>
        <taxon>Alphaproteobacteria</taxon>
        <taxon>Hyphomicrobiales</taxon>
        <taxon>Chelatococcaceae</taxon>
        <taxon>Chelatococcus</taxon>
    </lineage>
</organism>
<evidence type="ECO:0000256" key="1">
    <source>
        <dbReference type="ARBA" id="ARBA00022679"/>
    </source>
</evidence>
<dbReference type="PANTHER" id="PTHR43072">
    <property type="entry name" value="N-ACETYLTRANSFERASE"/>
    <property type="match status" value="1"/>
</dbReference>
<accession>A0A916UKR0</accession>
<dbReference type="InterPro" id="IPR016181">
    <property type="entry name" value="Acyl_CoA_acyltransferase"/>
</dbReference>
<reference evidence="6" key="2">
    <citation type="submission" date="2020-09" db="EMBL/GenBank/DDBJ databases">
        <authorList>
            <person name="Sun Q."/>
            <person name="Zhou Y."/>
        </authorList>
    </citation>
    <scope>NUCLEOTIDE SEQUENCE</scope>
    <source>
        <strain evidence="6">CGMCC 1.12919</strain>
    </source>
</reference>
<name>A0A916UKR0_9HYPH</name>
<comment type="catalytic activity">
    <reaction evidence="3">
        <text>L-methionine sulfoximine + acetyl-CoA = N-acetyl-L-methionine sulfoximine + CoA + H(+)</text>
        <dbReference type="Rhea" id="RHEA:47660"/>
        <dbReference type="ChEBI" id="CHEBI:15378"/>
        <dbReference type="ChEBI" id="CHEBI:57287"/>
        <dbReference type="ChEBI" id="CHEBI:57288"/>
        <dbReference type="ChEBI" id="CHEBI:87826"/>
        <dbReference type="ChEBI" id="CHEBI:87827"/>
    </reaction>
</comment>
<protein>
    <submittedName>
        <fullName evidence="6">Phosphinothricin acetyltransferase</fullName>
    </submittedName>
</protein>
<dbReference type="Gene3D" id="3.40.630.30">
    <property type="match status" value="1"/>
</dbReference>
<dbReference type="GO" id="GO:0016747">
    <property type="term" value="F:acyltransferase activity, transferring groups other than amino-acyl groups"/>
    <property type="evidence" value="ECO:0007669"/>
    <property type="project" value="InterPro"/>
</dbReference>
<comment type="catalytic activity">
    <reaction evidence="4">
        <text>L-methionine sulfone + acetyl-CoA = N-acetyl-L-methionine sulfone + CoA + H(+)</text>
        <dbReference type="Rhea" id="RHEA:47656"/>
        <dbReference type="ChEBI" id="CHEBI:15378"/>
        <dbReference type="ChEBI" id="CHEBI:57287"/>
        <dbReference type="ChEBI" id="CHEBI:57288"/>
        <dbReference type="ChEBI" id="CHEBI:87824"/>
        <dbReference type="ChEBI" id="CHEBI:87825"/>
    </reaction>
</comment>
<keyword evidence="7" id="KW-1185">Reference proteome</keyword>
<dbReference type="PROSITE" id="PS51186">
    <property type="entry name" value="GNAT"/>
    <property type="match status" value="1"/>
</dbReference>
<evidence type="ECO:0000256" key="4">
    <source>
        <dbReference type="ARBA" id="ARBA00051334"/>
    </source>
</evidence>
<dbReference type="EMBL" id="BMGG01000007">
    <property type="protein sequence ID" value="GGC77066.1"/>
    <property type="molecule type" value="Genomic_DNA"/>
</dbReference>
<keyword evidence="2" id="KW-0012">Acyltransferase</keyword>
<dbReference type="Pfam" id="PF00583">
    <property type="entry name" value="Acetyltransf_1"/>
    <property type="match status" value="1"/>
</dbReference>
<dbReference type="Proteomes" id="UP000637002">
    <property type="component" value="Unassembled WGS sequence"/>
</dbReference>
<dbReference type="CDD" id="cd04301">
    <property type="entry name" value="NAT_SF"/>
    <property type="match status" value="1"/>
</dbReference>
<evidence type="ECO:0000259" key="5">
    <source>
        <dbReference type="PROSITE" id="PS51186"/>
    </source>
</evidence>
<sequence>MSSLLIRDAHLADARAILLIYNYGVLETTAVWTEEPSTLAGREAWLRERQGRGYPVLVAEIEDTVVGFATFGDFRVWPGYRHTVEDSIYVAAGQHRRGIGRGLMASLIARARQARKHVMVAGIEAGNTASIALHADVGFRQVAYMPQVGTKFGRWLDLVLMQIVLDQAPPGPLPGHG</sequence>
<proteinExistence type="predicted"/>
<dbReference type="PANTHER" id="PTHR43072:SF23">
    <property type="entry name" value="UPF0039 PROTEIN C11D3.02C"/>
    <property type="match status" value="1"/>
</dbReference>
<evidence type="ECO:0000256" key="2">
    <source>
        <dbReference type="ARBA" id="ARBA00023315"/>
    </source>
</evidence>
<comment type="caution">
    <text evidence="6">The sequence shown here is derived from an EMBL/GenBank/DDBJ whole genome shotgun (WGS) entry which is preliminary data.</text>
</comment>
<evidence type="ECO:0000313" key="6">
    <source>
        <dbReference type="EMBL" id="GGC77066.1"/>
    </source>
</evidence>
<gene>
    <name evidence="6" type="ORF">GCM10010994_39210</name>
</gene>
<keyword evidence="1" id="KW-0808">Transferase</keyword>
<dbReference type="FunFam" id="3.40.630.30:FF:000026">
    <property type="entry name" value="Phosphinothricin acetyltransferase"/>
    <property type="match status" value="1"/>
</dbReference>
<dbReference type="AlphaFoldDB" id="A0A916UKR0"/>
<reference evidence="6" key="1">
    <citation type="journal article" date="2014" name="Int. J. Syst. Evol. Microbiol.">
        <title>Complete genome sequence of Corynebacterium casei LMG S-19264T (=DSM 44701T), isolated from a smear-ripened cheese.</title>
        <authorList>
            <consortium name="US DOE Joint Genome Institute (JGI-PGF)"/>
            <person name="Walter F."/>
            <person name="Albersmeier A."/>
            <person name="Kalinowski J."/>
            <person name="Ruckert C."/>
        </authorList>
    </citation>
    <scope>NUCLEOTIDE SEQUENCE</scope>
    <source>
        <strain evidence="6">CGMCC 1.12919</strain>
    </source>
</reference>
<evidence type="ECO:0000313" key="7">
    <source>
        <dbReference type="Proteomes" id="UP000637002"/>
    </source>
</evidence>
<dbReference type="InterPro" id="IPR000182">
    <property type="entry name" value="GNAT_dom"/>
</dbReference>
<dbReference type="RefSeq" id="WP_188610867.1">
    <property type="nucleotide sequence ID" value="NZ_BMGG01000007.1"/>
</dbReference>
<dbReference type="SUPFAM" id="SSF55729">
    <property type="entry name" value="Acyl-CoA N-acyltransferases (Nat)"/>
    <property type="match status" value="1"/>
</dbReference>